<organism evidence="9 10">
    <name type="scientific">Lactococcus muris</name>
    <dbReference type="NCBI Taxonomy" id="2941330"/>
    <lineage>
        <taxon>Bacteria</taxon>
        <taxon>Bacillati</taxon>
        <taxon>Bacillota</taxon>
        <taxon>Bacilli</taxon>
        <taxon>Lactobacillales</taxon>
        <taxon>Streptococcaceae</taxon>
        <taxon>Lactococcus</taxon>
    </lineage>
</organism>
<sequence length="856" mass="97241">MKKNNMLKALALMLLFIGLSSLVFSDILPEGVEYSAPVAVVVLVYRLIGLLSFAYLVLVFIKNKKIWLTWEGNYFERGEKLSWRRVSVLPIIFLAYYIFHLSMILTENINNKTFEFDYTSLNLGLLVEFYLPLVFAMLLAISLVARIPDKRSAWKILDVVADIEVEHVYMTVLVSLVFLDSMTERLIWDILFSPVHSEAMLDLVYADENVLGSSDFISLFGNILLVFAILCVLSFFIVKGIQAFKSNSANFPLSLTTSLLLAFVFNSLIQAGMRVDEGPMYYGYVVTGISLFQVFVLTLAFMFLYVLINRYMITTAVIMFIFGGFSLGNAMKFSVRQEPIYVSELSWLANIQSLLTFVDIKLILLALFALLSLVLLAILLNRRFFKGKIMDWKTRAVTLLLIFSLYFPLMQNFKNLNTPDEQVNFPLLSQYVQRYNGSLLWRGSAKLARDKSLSYVWLKKIYGKAMEEPAGYSQAKIEEIIQKYRKEADEINQSRSENIADQTVIYILSESLSNPNRIKGANLSDNPLKNIDLIKASATGGLMYSNSFAGGTANMEAQSLSGLPMVNYSSNISTINSDVFPSMPFIPAISNFFPEKIALHPENAANYNRNTIYKKLGFDHFYALSNTDKADILINQEKLDGYVTDAQVYQEVLDKINPAQSQFFSVLTMQNHMSYENYSGSSSLTAVGEGHTNEQNKHLQNYVRKISDTDRETKAFLEELENMDKKITVVFYGDHLSNVFPIDYPSLKTEPFKAYQTDYFIWTNKGNTSNKQVDLNSAEFAPALLETVGAKVSPYYALLSNLMWELPAEYNSALSTQVSLSEAQQERIEELKIIQYDLTSGKHYLKEDSSFFQLDE</sequence>
<evidence type="ECO:0000256" key="1">
    <source>
        <dbReference type="ARBA" id="ARBA00004651"/>
    </source>
</evidence>
<evidence type="ECO:0000256" key="3">
    <source>
        <dbReference type="ARBA" id="ARBA00022475"/>
    </source>
</evidence>
<keyword evidence="5 7" id="KW-1133">Transmembrane helix</keyword>
<evidence type="ECO:0000313" key="9">
    <source>
        <dbReference type="EMBL" id="MEY8537853.1"/>
    </source>
</evidence>
<evidence type="ECO:0000256" key="4">
    <source>
        <dbReference type="ARBA" id="ARBA00022692"/>
    </source>
</evidence>
<comment type="caution">
    <text evidence="9">The sequence shown here is derived from an EMBL/GenBank/DDBJ whole genome shotgun (WGS) entry which is preliminary data.</text>
</comment>
<dbReference type="EMBL" id="JBCLSQ010000010">
    <property type="protein sequence ID" value="MEY8537853.1"/>
    <property type="molecule type" value="Genomic_DNA"/>
</dbReference>
<accession>A0ABV4DA67</accession>
<dbReference type="InterPro" id="IPR000917">
    <property type="entry name" value="Sulfatase_N"/>
</dbReference>
<evidence type="ECO:0000313" key="10">
    <source>
        <dbReference type="Proteomes" id="UP001565242"/>
    </source>
</evidence>
<evidence type="ECO:0000256" key="6">
    <source>
        <dbReference type="ARBA" id="ARBA00023136"/>
    </source>
</evidence>
<feature type="transmembrane region" description="Helical" evidence="7">
    <location>
        <begin position="35"/>
        <end position="61"/>
    </location>
</feature>
<dbReference type="Pfam" id="PF00884">
    <property type="entry name" value="Sulfatase"/>
    <property type="match status" value="1"/>
</dbReference>
<evidence type="ECO:0000256" key="7">
    <source>
        <dbReference type="SAM" id="Phobius"/>
    </source>
</evidence>
<feature type="transmembrane region" description="Helical" evidence="7">
    <location>
        <begin position="125"/>
        <end position="147"/>
    </location>
</feature>
<evidence type="ECO:0000256" key="5">
    <source>
        <dbReference type="ARBA" id="ARBA00022989"/>
    </source>
</evidence>
<dbReference type="Proteomes" id="UP001565242">
    <property type="component" value="Unassembled WGS sequence"/>
</dbReference>
<feature type="transmembrane region" description="Helical" evidence="7">
    <location>
        <begin position="82"/>
        <end position="105"/>
    </location>
</feature>
<name>A0ABV4DA67_9LACT</name>
<dbReference type="InterPro" id="IPR017850">
    <property type="entry name" value="Alkaline_phosphatase_core_sf"/>
</dbReference>
<dbReference type="RefSeq" id="WP_369918104.1">
    <property type="nucleotide sequence ID" value="NZ_JBCLSQ010000010.1"/>
</dbReference>
<keyword evidence="4 7" id="KW-0812">Transmembrane</keyword>
<gene>
    <name evidence="9" type="ORF">AALM99_05280</name>
</gene>
<feature type="transmembrane region" description="Helical" evidence="7">
    <location>
        <begin position="351"/>
        <end position="380"/>
    </location>
</feature>
<evidence type="ECO:0000256" key="2">
    <source>
        <dbReference type="ARBA" id="ARBA00004936"/>
    </source>
</evidence>
<dbReference type="SUPFAM" id="SSF53649">
    <property type="entry name" value="Alkaline phosphatase-like"/>
    <property type="match status" value="1"/>
</dbReference>
<dbReference type="CDD" id="cd16015">
    <property type="entry name" value="LTA_synthase"/>
    <property type="match status" value="1"/>
</dbReference>
<protein>
    <submittedName>
        <fullName evidence="9">LTA synthase family protein</fullName>
    </submittedName>
</protein>
<feature type="transmembrane region" description="Helical" evidence="7">
    <location>
        <begin position="281"/>
        <end position="304"/>
    </location>
</feature>
<dbReference type="PANTHER" id="PTHR47371">
    <property type="entry name" value="LIPOTEICHOIC ACID SYNTHASE"/>
    <property type="match status" value="1"/>
</dbReference>
<proteinExistence type="predicted"/>
<dbReference type="Gene3D" id="3.40.720.10">
    <property type="entry name" value="Alkaline Phosphatase, subunit A"/>
    <property type="match status" value="1"/>
</dbReference>
<dbReference type="PANTHER" id="PTHR47371:SF3">
    <property type="entry name" value="PHOSPHOGLYCEROL TRANSFERASE I"/>
    <property type="match status" value="1"/>
</dbReference>
<feature type="domain" description="Sulfatase N-terminal" evidence="8">
    <location>
        <begin position="502"/>
        <end position="789"/>
    </location>
</feature>
<evidence type="ECO:0000259" key="8">
    <source>
        <dbReference type="Pfam" id="PF00884"/>
    </source>
</evidence>
<comment type="subcellular location">
    <subcellularLocation>
        <location evidence="1">Cell membrane</location>
        <topology evidence="1">Multi-pass membrane protein</topology>
    </subcellularLocation>
</comment>
<reference evidence="9 10" key="1">
    <citation type="submission" date="2024-03" db="EMBL/GenBank/DDBJ databases">
        <title>Mouse gut bacterial collection (mGBC) of GemPharmatech.</title>
        <authorList>
            <person name="He Y."/>
            <person name="Dong L."/>
            <person name="Wu D."/>
            <person name="Gao X."/>
            <person name="Lin Z."/>
        </authorList>
    </citation>
    <scope>NUCLEOTIDE SEQUENCE [LARGE SCALE GENOMIC DNA]</scope>
    <source>
        <strain evidence="9 10">20-218</strain>
    </source>
</reference>
<feature type="transmembrane region" description="Helical" evidence="7">
    <location>
        <begin position="159"/>
        <end position="179"/>
    </location>
</feature>
<dbReference type="InterPro" id="IPR050448">
    <property type="entry name" value="OpgB/LTA_synthase_biosynth"/>
</dbReference>
<feature type="transmembrane region" description="Helical" evidence="7">
    <location>
        <begin position="311"/>
        <end position="331"/>
    </location>
</feature>
<feature type="transmembrane region" description="Helical" evidence="7">
    <location>
        <begin position="392"/>
        <end position="409"/>
    </location>
</feature>
<feature type="transmembrane region" description="Helical" evidence="7">
    <location>
        <begin position="250"/>
        <end position="269"/>
    </location>
</feature>
<feature type="transmembrane region" description="Helical" evidence="7">
    <location>
        <begin position="216"/>
        <end position="238"/>
    </location>
</feature>
<keyword evidence="3" id="KW-1003">Cell membrane</keyword>
<comment type="pathway">
    <text evidence="2">Cell wall biogenesis; lipoteichoic acid biosynthesis.</text>
</comment>
<keyword evidence="10" id="KW-1185">Reference proteome</keyword>
<keyword evidence="6 7" id="KW-0472">Membrane</keyword>